<comment type="subcellular location">
    <subcellularLocation>
        <location evidence="1 11">Cell membrane</location>
        <topology evidence="1 11">Multi-pass membrane protein</topology>
    </subcellularLocation>
</comment>
<sequence>MVQLLCVFVGGGLGALLRWWISGWVAERVGETFPWGTLVVNVTGCIVVGFLAGLFAPEGRWWATPEVRQFLILGVCGGYTTFSSFSLQTLNLLQDGQWLAGLANVGLSVVLCMVGVWLGHWLGLWTQTLRS</sequence>
<keyword evidence="7 11" id="KW-0472">Membrane</keyword>
<evidence type="ECO:0000256" key="8">
    <source>
        <dbReference type="ARBA" id="ARBA00023303"/>
    </source>
</evidence>
<reference evidence="12 13" key="1">
    <citation type="submission" date="2020-02" db="EMBL/GenBank/DDBJ databases">
        <title>Draft genome sequence of Limisphaera ngatamarikiensis NGM72.4T, a thermophilic Verrucomicrobia grouped in subdivision 3.</title>
        <authorList>
            <person name="Carere C.R."/>
            <person name="Steen J."/>
            <person name="Hugenholtz P."/>
            <person name="Stott M.B."/>
        </authorList>
    </citation>
    <scope>NUCLEOTIDE SEQUENCE [LARGE SCALE GENOMIC DNA]</scope>
    <source>
        <strain evidence="12 13">NGM72.4</strain>
    </source>
</reference>
<dbReference type="GO" id="GO:0005886">
    <property type="term" value="C:plasma membrane"/>
    <property type="evidence" value="ECO:0007669"/>
    <property type="project" value="UniProtKB-SubCell"/>
</dbReference>
<comment type="activity regulation">
    <text evidence="11">Na(+) is not transported, but it plays an essential structural role and its presence is essential for fluoride channel function.</text>
</comment>
<feature type="binding site" evidence="11">
    <location>
        <position position="77"/>
    </location>
    <ligand>
        <name>Na(+)</name>
        <dbReference type="ChEBI" id="CHEBI:29101"/>
        <note>structural</note>
    </ligand>
</feature>
<feature type="transmembrane region" description="Helical" evidence="11">
    <location>
        <begin position="38"/>
        <end position="57"/>
    </location>
</feature>
<keyword evidence="11" id="KW-0813">Transport</keyword>
<keyword evidence="8 11" id="KW-0407">Ion channel</keyword>
<comment type="function">
    <text evidence="11">Fluoride-specific ion channel. Important for reducing fluoride concentration in the cell, thus reducing its toxicity.</text>
</comment>
<dbReference type="GO" id="GO:0062054">
    <property type="term" value="F:fluoride channel activity"/>
    <property type="evidence" value="ECO:0007669"/>
    <property type="project" value="UniProtKB-UniRule"/>
</dbReference>
<evidence type="ECO:0000256" key="11">
    <source>
        <dbReference type="HAMAP-Rule" id="MF_00454"/>
    </source>
</evidence>
<dbReference type="PANTHER" id="PTHR28259">
    <property type="entry name" value="FLUORIDE EXPORT PROTEIN 1-RELATED"/>
    <property type="match status" value="1"/>
</dbReference>
<dbReference type="NCBIfam" id="TIGR00494">
    <property type="entry name" value="crcB"/>
    <property type="match status" value="1"/>
</dbReference>
<dbReference type="InterPro" id="IPR003691">
    <property type="entry name" value="FluC"/>
</dbReference>
<protein>
    <recommendedName>
        <fullName evidence="11">Fluoride-specific ion channel FluC</fullName>
    </recommendedName>
</protein>
<gene>
    <name evidence="11 12" type="primary">crcB</name>
    <name evidence="11" type="synonym">fluC</name>
    <name evidence="12" type="ORF">G4L39_01515</name>
</gene>
<feature type="transmembrane region" description="Helical" evidence="11">
    <location>
        <begin position="99"/>
        <end position="125"/>
    </location>
</feature>
<evidence type="ECO:0000256" key="5">
    <source>
        <dbReference type="ARBA" id="ARBA00022989"/>
    </source>
</evidence>
<organism evidence="12 13">
    <name type="scientific">Limisphaera ngatamarikiensis</name>
    <dbReference type="NCBI Taxonomy" id="1324935"/>
    <lineage>
        <taxon>Bacteria</taxon>
        <taxon>Pseudomonadati</taxon>
        <taxon>Verrucomicrobiota</taxon>
        <taxon>Verrucomicrobiia</taxon>
        <taxon>Limisphaerales</taxon>
        <taxon>Limisphaeraceae</taxon>
        <taxon>Limisphaera</taxon>
    </lineage>
</organism>
<comment type="catalytic activity">
    <reaction evidence="10">
        <text>fluoride(in) = fluoride(out)</text>
        <dbReference type="Rhea" id="RHEA:76159"/>
        <dbReference type="ChEBI" id="CHEBI:17051"/>
    </reaction>
    <physiologicalReaction direction="left-to-right" evidence="10">
        <dbReference type="Rhea" id="RHEA:76160"/>
    </physiologicalReaction>
</comment>
<evidence type="ECO:0000256" key="6">
    <source>
        <dbReference type="ARBA" id="ARBA00023065"/>
    </source>
</evidence>
<dbReference type="GO" id="GO:0140114">
    <property type="term" value="P:cellular detoxification of fluoride"/>
    <property type="evidence" value="ECO:0007669"/>
    <property type="project" value="UniProtKB-UniRule"/>
</dbReference>
<evidence type="ECO:0000313" key="12">
    <source>
        <dbReference type="EMBL" id="NGO38076.1"/>
    </source>
</evidence>
<evidence type="ECO:0000256" key="9">
    <source>
        <dbReference type="ARBA" id="ARBA00035120"/>
    </source>
</evidence>
<dbReference type="GO" id="GO:0046872">
    <property type="term" value="F:metal ion binding"/>
    <property type="evidence" value="ECO:0007669"/>
    <property type="project" value="UniProtKB-KW"/>
</dbReference>
<evidence type="ECO:0000256" key="2">
    <source>
        <dbReference type="ARBA" id="ARBA00022475"/>
    </source>
</evidence>
<keyword evidence="5 11" id="KW-1133">Transmembrane helix</keyword>
<keyword evidence="13" id="KW-1185">Reference proteome</keyword>
<comment type="caution">
    <text evidence="12">The sequence shown here is derived from an EMBL/GenBank/DDBJ whole genome shotgun (WGS) entry which is preliminary data.</text>
</comment>
<evidence type="ECO:0000256" key="4">
    <source>
        <dbReference type="ARBA" id="ARBA00022692"/>
    </source>
</evidence>
<dbReference type="Pfam" id="PF02537">
    <property type="entry name" value="CRCB"/>
    <property type="match status" value="1"/>
</dbReference>
<dbReference type="NCBIfam" id="NF010802">
    <property type="entry name" value="PRK14206.1"/>
    <property type="match status" value="1"/>
</dbReference>
<keyword evidence="11" id="KW-0915">Sodium</keyword>
<keyword evidence="6 11" id="KW-0406">Ion transport</keyword>
<proteinExistence type="inferred from homology"/>
<keyword evidence="2 11" id="KW-1003">Cell membrane</keyword>
<dbReference type="PANTHER" id="PTHR28259:SF1">
    <property type="entry name" value="FLUORIDE EXPORT PROTEIN 1-RELATED"/>
    <property type="match status" value="1"/>
</dbReference>
<dbReference type="AlphaFoldDB" id="A0A6M1REQ7"/>
<dbReference type="RefSeq" id="WP_165105382.1">
    <property type="nucleotide sequence ID" value="NZ_JAAKYA010000010.1"/>
</dbReference>
<feature type="transmembrane region" description="Helical" evidence="11">
    <location>
        <begin position="69"/>
        <end position="87"/>
    </location>
</feature>
<comment type="similarity">
    <text evidence="9 11">Belongs to the fluoride channel Fluc/FEX (TC 1.A.43) family.</text>
</comment>
<keyword evidence="11" id="KW-0479">Metal-binding</keyword>
<dbReference type="Proteomes" id="UP000477311">
    <property type="component" value="Unassembled WGS sequence"/>
</dbReference>
<evidence type="ECO:0000256" key="10">
    <source>
        <dbReference type="ARBA" id="ARBA00035585"/>
    </source>
</evidence>
<evidence type="ECO:0000256" key="1">
    <source>
        <dbReference type="ARBA" id="ARBA00004651"/>
    </source>
</evidence>
<accession>A0A6M1REQ7</accession>
<keyword evidence="4 11" id="KW-0812">Transmembrane</keyword>
<feature type="binding site" evidence="11">
    <location>
        <position position="80"/>
    </location>
    <ligand>
        <name>Na(+)</name>
        <dbReference type="ChEBI" id="CHEBI:29101"/>
        <note>structural</note>
    </ligand>
</feature>
<name>A0A6M1REQ7_9BACT</name>
<dbReference type="EMBL" id="JAAKYA010000010">
    <property type="protein sequence ID" value="NGO38076.1"/>
    <property type="molecule type" value="Genomic_DNA"/>
</dbReference>
<evidence type="ECO:0000256" key="3">
    <source>
        <dbReference type="ARBA" id="ARBA00022519"/>
    </source>
</evidence>
<keyword evidence="3" id="KW-0997">Cell inner membrane</keyword>
<evidence type="ECO:0000313" key="13">
    <source>
        <dbReference type="Proteomes" id="UP000477311"/>
    </source>
</evidence>
<dbReference type="HAMAP" id="MF_00454">
    <property type="entry name" value="FluC"/>
    <property type="match status" value="1"/>
</dbReference>
<evidence type="ECO:0000256" key="7">
    <source>
        <dbReference type="ARBA" id="ARBA00023136"/>
    </source>
</evidence>